<protein>
    <submittedName>
        <fullName evidence="1">Uncharacterized protein</fullName>
    </submittedName>
</protein>
<reference evidence="1" key="2">
    <citation type="submission" date="2025-09" db="UniProtKB">
        <authorList>
            <consortium name="EnsemblPlants"/>
        </authorList>
    </citation>
    <scope>IDENTIFICATION</scope>
</reference>
<evidence type="ECO:0000313" key="1">
    <source>
        <dbReference type="EnsemblPlants" id="AVESA.00010b.r2.2AG0237400.1.CDS"/>
    </source>
</evidence>
<organism evidence="1 2">
    <name type="scientific">Avena sativa</name>
    <name type="common">Oat</name>
    <dbReference type="NCBI Taxonomy" id="4498"/>
    <lineage>
        <taxon>Eukaryota</taxon>
        <taxon>Viridiplantae</taxon>
        <taxon>Streptophyta</taxon>
        <taxon>Embryophyta</taxon>
        <taxon>Tracheophyta</taxon>
        <taxon>Spermatophyta</taxon>
        <taxon>Magnoliopsida</taxon>
        <taxon>Liliopsida</taxon>
        <taxon>Poales</taxon>
        <taxon>Poaceae</taxon>
        <taxon>BOP clade</taxon>
        <taxon>Pooideae</taxon>
        <taxon>Poodae</taxon>
        <taxon>Poeae</taxon>
        <taxon>Poeae Chloroplast Group 1 (Aveneae type)</taxon>
        <taxon>Aveninae</taxon>
        <taxon>Avena</taxon>
    </lineage>
</organism>
<dbReference type="Proteomes" id="UP001732700">
    <property type="component" value="Chromosome 2A"/>
</dbReference>
<proteinExistence type="predicted"/>
<dbReference type="EnsemblPlants" id="AVESA.00010b.r2.2AG0237400.1">
    <property type="protein sequence ID" value="AVESA.00010b.r2.2AG0237400.1.CDS"/>
    <property type="gene ID" value="AVESA.00010b.r2.2AG0237400"/>
</dbReference>
<evidence type="ECO:0000313" key="2">
    <source>
        <dbReference type="Proteomes" id="UP001732700"/>
    </source>
</evidence>
<sequence>MDTSTGAEGPPSEPDAVITGQVAGEESAPCQPAPEKEGEANEKPLARPAPDNTAVENLANPVKKPRRPVPMTDEERIKVRHLKELHTTGLKELKELQEERDDLRKDYDQLLFCRRCLYARLVNRIVFHRRDAAYVRHQLDIGLKLGDKLPEELKKARQPISMALFMWSDMGRALELGLDNFLAEYRNPEEHMKRIHKEWSTLAGINEGAAREESSSTAQCG</sequence>
<name>A0ACD5UF88_AVESA</name>
<accession>A0ACD5UF88</accession>
<keyword evidence="2" id="KW-1185">Reference proteome</keyword>
<reference evidence="1" key="1">
    <citation type="submission" date="2021-05" db="EMBL/GenBank/DDBJ databases">
        <authorList>
            <person name="Scholz U."/>
            <person name="Mascher M."/>
            <person name="Fiebig A."/>
        </authorList>
    </citation>
    <scope>NUCLEOTIDE SEQUENCE [LARGE SCALE GENOMIC DNA]</scope>
</reference>